<gene>
    <name evidence="1" type="ORF">EPI10_024285</name>
</gene>
<accession>A0A5B6VYH5</accession>
<name>A0A5B6VYH5_9ROSI</name>
<protein>
    <submittedName>
        <fullName evidence="1">RNA-directed DNA polymerase-like protein</fullName>
    </submittedName>
</protein>
<keyword evidence="1" id="KW-0548">Nucleotidyltransferase</keyword>
<dbReference type="GO" id="GO:0003964">
    <property type="term" value="F:RNA-directed DNA polymerase activity"/>
    <property type="evidence" value="ECO:0007669"/>
    <property type="project" value="UniProtKB-KW"/>
</dbReference>
<organism evidence="1 2">
    <name type="scientific">Gossypium australe</name>
    <dbReference type="NCBI Taxonomy" id="47621"/>
    <lineage>
        <taxon>Eukaryota</taxon>
        <taxon>Viridiplantae</taxon>
        <taxon>Streptophyta</taxon>
        <taxon>Embryophyta</taxon>
        <taxon>Tracheophyta</taxon>
        <taxon>Spermatophyta</taxon>
        <taxon>Magnoliopsida</taxon>
        <taxon>eudicotyledons</taxon>
        <taxon>Gunneridae</taxon>
        <taxon>Pentapetalae</taxon>
        <taxon>rosids</taxon>
        <taxon>malvids</taxon>
        <taxon>Malvales</taxon>
        <taxon>Malvaceae</taxon>
        <taxon>Malvoideae</taxon>
        <taxon>Gossypium</taxon>
    </lineage>
</organism>
<evidence type="ECO:0000313" key="1">
    <source>
        <dbReference type="EMBL" id="KAA3473948.1"/>
    </source>
</evidence>
<reference evidence="2" key="1">
    <citation type="journal article" date="2019" name="Plant Biotechnol. J.">
        <title>Genome sequencing of the Australian wild diploid species Gossypium australe highlights disease resistance and delayed gland morphogenesis.</title>
        <authorList>
            <person name="Cai Y."/>
            <person name="Cai X."/>
            <person name="Wang Q."/>
            <person name="Wang P."/>
            <person name="Zhang Y."/>
            <person name="Cai C."/>
            <person name="Xu Y."/>
            <person name="Wang K."/>
            <person name="Zhou Z."/>
            <person name="Wang C."/>
            <person name="Geng S."/>
            <person name="Li B."/>
            <person name="Dong Q."/>
            <person name="Hou Y."/>
            <person name="Wang H."/>
            <person name="Ai P."/>
            <person name="Liu Z."/>
            <person name="Yi F."/>
            <person name="Sun M."/>
            <person name="An G."/>
            <person name="Cheng J."/>
            <person name="Zhang Y."/>
            <person name="Shi Q."/>
            <person name="Xie Y."/>
            <person name="Shi X."/>
            <person name="Chang Y."/>
            <person name="Huang F."/>
            <person name="Chen Y."/>
            <person name="Hong S."/>
            <person name="Mi L."/>
            <person name="Sun Q."/>
            <person name="Zhang L."/>
            <person name="Zhou B."/>
            <person name="Peng R."/>
            <person name="Zhang X."/>
            <person name="Liu F."/>
        </authorList>
    </citation>
    <scope>NUCLEOTIDE SEQUENCE [LARGE SCALE GENOMIC DNA]</scope>
    <source>
        <strain evidence="2">cv. PA1801</strain>
    </source>
</reference>
<keyword evidence="1" id="KW-0695">RNA-directed DNA polymerase</keyword>
<dbReference type="OrthoDB" id="1738562at2759"/>
<dbReference type="Proteomes" id="UP000325315">
    <property type="component" value="Unassembled WGS sequence"/>
</dbReference>
<evidence type="ECO:0000313" key="2">
    <source>
        <dbReference type="Proteomes" id="UP000325315"/>
    </source>
</evidence>
<keyword evidence="2" id="KW-1185">Reference proteome</keyword>
<comment type="caution">
    <text evidence="1">The sequence shown here is derived from an EMBL/GenBank/DDBJ whole genome shotgun (WGS) entry which is preliminary data.</text>
</comment>
<sequence length="98" mass="11184">MDRSGKKFESLDFENQSFKPSTLSIVEPPTVEFKLLPLHLKYVYLGDNSTLLLLDVLRRSKKALGWTIADIKGIIPTICIHKSLLEDFHNNSIENRKG</sequence>
<keyword evidence="1" id="KW-0808">Transferase</keyword>
<proteinExistence type="predicted"/>
<dbReference type="EMBL" id="SMMG02000005">
    <property type="protein sequence ID" value="KAA3473948.1"/>
    <property type="molecule type" value="Genomic_DNA"/>
</dbReference>
<dbReference type="AlphaFoldDB" id="A0A5B6VYH5"/>